<dbReference type="InterPro" id="IPR031658">
    <property type="entry name" value="Cyclin_C_2"/>
</dbReference>
<dbReference type="FunFam" id="1.10.472.10:FF:000095">
    <property type="entry name" value="Cyclin Ccl1, putative (AFU_orthologue AFUA_5G07030)"/>
    <property type="match status" value="1"/>
</dbReference>
<reference evidence="5 6" key="1">
    <citation type="submission" date="2018-11" db="EMBL/GenBank/DDBJ databases">
        <title>Genome sequence of Saitozyma podzolica DSM 27192.</title>
        <authorList>
            <person name="Aliyu H."/>
            <person name="Gorte O."/>
            <person name="Ochsenreither K."/>
        </authorList>
    </citation>
    <scope>NUCLEOTIDE SEQUENCE [LARGE SCALE GENOMIC DNA]</scope>
    <source>
        <strain evidence="5 6">DSM 27192</strain>
    </source>
</reference>
<dbReference type="CDD" id="cd20525">
    <property type="entry name" value="CYCLIN_CCNH_rpt2"/>
    <property type="match status" value="1"/>
</dbReference>
<dbReference type="GO" id="GO:0006357">
    <property type="term" value="P:regulation of transcription by RNA polymerase II"/>
    <property type="evidence" value="ECO:0007669"/>
    <property type="project" value="InterPro"/>
</dbReference>
<feature type="region of interest" description="Disordered" evidence="3">
    <location>
        <begin position="501"/>
        <end position="541"/>
    </location>
</feature>
<evidence type="ECO:0000256" key="3">
    <source>
        <dbReference type="SAM" id="MobiDB-lite"/>
    </source>
</evidence>
<dbReference type="Proteomes" id="UP000279259">
    <property type="component" value="Unassembled WGS sequence"/>
</dbReference>
<dbReference type="Gene3D" id="1.10.472.10">
    <property type="entry name" value="Cyclin-like"/>
    <property type="match status" value="1"/>
</dbReference>
<name>A0A427YJX3_9TREE</name>
<dbReference type="PANTHER" id="PTHR10026">
    <property type="entry name" value="CYCLIN"/>
    <property type="match status" value="1"/>
</dbReference>
<dbReference type="Pfam" id="PF00134">
    <property type="entry name" value="Cyclin_N"/>
    <property type="match status" value="1"/>
</dbReference>
<gene>
    <name evidence="5" type="ORF">EHS25_009703</name>
</gene>
<dbReference type="EMBL" id="RSCD01000008">
    <property type="protein sequence ID" value="RSH91404.1"/>
    <property type="molecule type" value="Genomic_DNA"/>
</dbReference>
<keyword evidence="1 2" id="KW-0195">Cyclin</keyword>
<dbReference type="InterPro" id="IPR006671">
    <property type="entry name" value="Cyclin_N"/>
</dbReference>
<dbReference type="InterPro" id="IPR043198">
    <property type="entry name" value="Cyclin/Ssn8"/>
</dbReference>
<dbReference type="OrthoDB" id="340962at2759"/>
<evidence type="ECO:0000256" key="2">
    <source>
        <dbReference type="RuleBase" id="RU000383"/>
    </source>
</evidence>
<dbReference type="STRING" id="1890683.A0A427YJX3"/>
<keyword evidence="6" id="KW-1185">Reference proteome</keyword>
<sequence>MALDAEPIAGPSTAPLVPGPSAYHESSQFRHWRYSPAQLDKIRGELNHKSVEVVARNQELEKEAQISLGHEYTAPPPASTYLSVTDELLLLHFYISQASKICRGGFGLPEVVESTAISYLKRFYLKNSVMEWHPKVIMPTCLFLAAKTTNYPVPIDVFVQKIAKLQPSDVLDTEFLVAQSLAFEFWVRGAEKALRGWGLEFQEQPTPNTDLIQKTLPVASAHLSASRGTDAEFLYSPSQIALACWHRASPGLVEGFLEWRYGSYTPGVGVTGNGTASPMGSGTSTPVPISQEEQNEDTDMENQQNNPGAKEKGRVAYGMDKQRLFQIVAEITALIDRVEEVEIKKVKEVDKRLKACTNPEKVAGTALATLRLCGSAVWRLYLFVFFAVHLTSQPPSSACIWAQLLSILSDLSASQTPVFFRCIRSTAQNRVERITDPLPFFRYIKRKQEREAAEASARAAKALKAQKEMSSRESIFGDIIQSQQLRKPLSPRVTIPSGLTVREAREGQGGGAQGEGPGPDRGIGTAGTGEGDGFMEPSGFGVRDEAMGMIVGGRGLKDVGIELEEDD</sequence>
<dbReference type="Pfam" id="PF16899">
    <property type="entry name" value="Cyclin_C_2"/>
    <property type="match status" value="1"/>
</dbReference>
<dbReference type="AlphaFoldDB" id="A0A427YJX3"/>
<dbReference type="SUPFAM" id="SSF47954">
    <property type="entry name" value="Cyclin-like"/>
    <property type="match status" value="2"/>
</dbReference>
<organism evidence="5 6">
    <name type="scientific">Saitozyma podzolica</name>
    <dbReference type="NCBI Taxonomy" id="1890683"/>
    <lineage>
        <taxon>Eukaryota</taxon>
        <taxon>Fungi</taxon>
        <taxon>Dikarya</taxon>
        <taxon>Basidiomycota</taxon>
        <taxon>Agaricomycotina</taxon>
        <taxon>Tremellomycetes</taxon>
        <taxon>Tremellales</taxon>
        <taxon>Trimorphomycetaceae</taxon>
        <taxon>Saitozyma</taxon>
    </lineage>
</organism>
<dbReference type="GO" id="GO:0016538">
    <property type="term" value="F:cyclin-dependent protein serine/threonine kinase regulator activity"/>
    <property type="evidence" value="ECO:0007669"/>
    <property type="project" value="InterPro"/>
</dbReference>
<protein>
    <recommendedName>
        <fullName evidence="4">Cyclin-like domain-containing protein</fullName>
    </recommendedName>
</protein>
<evidence type="ECO:0000256" key="1">
    <source>
        <dbReference type="ARBA" id="ARBA00023127"/>
    </source>
</evidence>
<feature type="compositionally biased region" description="Polar residues" evidence="3">
    <location>
        <begin position="273"/>
        <end position="292"/>
    </location>
</feature>
<dbReference type="InterPro" id="IPR013763">
    <property type="entry name" value="Cyclin-like_dom"/>
</dbReference>
<dbReference type="InterPro" id="IPR036915">
    <property type="entry name" value="Cyclin-like_sf"/>
</dbReference>
<feature type="region of interest" description="Disordered" evidence="3">
    <location>
        <begin position="1"/>
        <end position="22"/>
    </location>
</feature>
<comment type="similarity">
    <text evidence="2">Belongs to the cyclin family.</text>
</comment>
<dbReference type="CDD" id="cd20524">
    <property type="entry name" value="CYCLIN_CCNH_rpt1"/>
    <property type="match status" value="1"/>
</dbReference>
<proteinExistence type="inferred from homology"/>
<evidence type="ECO:0000313" key="5">
    <source>
        <dbReference type="EMBL" id="RSH91404.1"/>
    </source>
</evidence>
<evidence type="ECO:0000313" key="6">
    <source>
        <dbReference type="Proteomes" id="UP000279259"/>
    </source>
</evidence>
<comment type="caution">
    <text evidence="5">The sequence shown here is derived from an EMBL/GenBank/DDBJ whole genome shotgun (WGS) entry which is preliminary data.</text>
</comment>
<accession>A0A427YJX3</accession>
<feature type="domain" description="Cyclin-like" evidence="4">
    <location>
        <begin position="93"/>
        <end position="179"/>
    </location>
</feature>
<evidence type="ECO:0000259" key="4">
    <source>
        <dbReference type="SMART" id="SM00385"/>
    </source>
</evidence>
<feature type="region of interest" description="Disordered" evidence="3">
    <location>
        <begin position="272"/>
        <end position="311"/>
    </location>
</feature>
<feature type="compositionally biased region" description="Gly residues" evidence="3">
    <location>
        <begin position="507"/>
        <end position="532"/>
    </location>
</feature>
<dbReference type="SMART" id="SM00385">
    <property type="entry name" value="CYCLIN"/>
    <property type="match status" value="1"/>
</dbReference>